<keyword evidence="1" id="KW-0812">Transmembrane</keyword>
<gene>
    <name evidence="2" type="ORF">F2Q69_00021908</name>
</gene>
<keyword evidence="1" id="KW-0472">Membrane</keyword>
<evidence type="ECO:0000313" key="3">
    <source>
        <dbReference type="Proteomes" id="UP000712600"/>
    </source>
</evidence>
<evidence type="ECO:0000256" key="1">
    <source>
        <dbReference type="SAM" id="Phobius"/>
    </source>
</evidence>
<name>A0A8S9QB62_BRACR</name>
<protein>
    <submittedName>
        <fullName evidence="2">Uncharacterized protein</fullName>
    </submittedName>
</protein>
<proteinExistence type="predicted"/>
<feature type="transmembrane region" description="Helical" evidence="1">
    <location>
        <begin position="45"/>
        <end position="68"/>
    </location>
</feature>
<reference evidence="2" key="1">
    <citation type="submission" date="2019-12" db="EMBL/GenBank/DDBJ databases">
        <title>Genome sequencing and annotation of Brassica cretica.</title>
        <authorList>
            <person name="Studholme D.J."/>
            <person name="Sarris P."/>
        </authorList>
    </citation>
    <scope>NUCLEOTIDE SEQUENCE</scope>
    <source>
        <strain evidence="2">PFS-109/04</strain>
        <tissue evidence="2">Leaf</tissue>
    </source>
</reference>
<accession>A0A8S9QB62</accession>
<dbReference type="EMBL" id="QGKX02001290">
    <property type="protein sequence ID" value="KAF3538191.1"/>
    <property type="molecule type" value="Genomic_DNA"/>
</dbReference>
<sequence>MARAICSSCGLRSQRCQCSREASTAGNTNGDDVERAPKLTRASFCVIYLVAASLPLAVYLPCLLPGIFSPVQATCYIEVFVDSFSVSNASTANADWNIRFVAKSLTECQLHLDHLLHSSHTIMVSEP</sequence>
<organism evidence="2 3">
    <name type="scientific">Brassica cretica</name>
    <name type="common">Mustard</name>
    <dbReference type="NCBI Taxonomy" id="69181"/>
    <lineage>
        <taxon>Eukaryota</taxon>
        <taxon>Viridiplantae</taxon>
        <taxon>Streptophyta</taxon>
        <taxon>Embryophyta</taxon>
        <taxon>Tracheophyta</taxon>
        <taxon>Spermatophyta</taxon>
        <taxon>Magnoliopsida</taxon>
        <taxon>eudicotyledons</taxon>
        <taxon>Gunneridae</taxon>
        <taxon>Pentapetalae</taxon>
        <taxon>rosids</taxon>
        <taxon>malvids</taxon>
        <taxon>Brassicales</taxon>
        <taxon>Brassicaceae</taxon>
        <taxon>Brassiceae</taxon>
        <taxon>Brassica</taxon>
    </lineage>
</organism>
<keyword evidence="1" id="KW-1133">Transmembrane helix</keyword>
<dbReference type="Proteomes" id="UP000712600">
    <property type="component" value="Unassembled WGS sequence"/>
</dbReference>
<evidence type="ECO:0000313" key="2">
    <source>
        <dbReference type="EMBL" id="KAF3538191.1"/>
    </source>
</evidence>
<comment type="caution">
    <text evidence="2">The sequence shown here is derived from an EMBL/GenBank/DDBJ whole genome shotgun (WGS) entry which is preliminary data.</text>
</comment>
<dbReference type="AlphaFoldDB" id="A0A8S9QB62"/>